<dbReference type="GO" id="GO:0009007">
    <property type="term" value="F:site-specific DNA-methyltransferase (adenine-specific) activity"/>
    <property type="evidence" value="ECO:0007669"/>
    <property type="project" value="UniProtKB-EC"/>
</dbReference>
<feature type="domain" description="Type II methyltransferase M.TaqI-like" evidence="6">
    <location>
        <begin position="326"/>
        <end position="546"/>
    </location>
</feature>
<dbReference type="EC" id="2.1.1.72" evidence="1"/>
<accession>A0A4R9K328</accession>
<dbReference type="Proteomes" id="UP000297693">
    <property type="component" value="Unassembled WGS sequence"/>
</dbReference>
<dbReference type="Pfam" id="PF07669">
    <property type="entry name" value="Eco57I"/>
    <property type="match status" value="1"/>
</dbReference>
<evidence type="ECO:0000256" key="3">
    <source>
        <dbReference type="ARBA" id="ARBA00022679"/>
    </source>
</evidence>
<dbReference type="InterPro" id="IPR002052">
    <property type="entry name" value="DNA_methylase_N6_adenine_CS"/>
</dbReference>
<reference evidence="7" key="1">
    <citation type="journal article" date="2019" name="PLoS Negl. Trop. Dis.">
        <title>Revisiting the worldwide diversity of Leptospira species in the environment.</title>
        <authorList>
            <person name="Vincent A.T."/>
            <person name="Schiettekatte O."/>
            <person name="Bourhy P."/>
            <person name="Veyrier F.J."/>
            <person name="Picardeau M."/>
        </authorList>
    </citation>
    <scope>NUCLEOTIDE SEQUENCE [LARGE SCALE GENOMIC DNA]</scope>
    <source>
        <strain evidence="7">201702476</strain>
    </source>
</reference>
<dbReference type="GO" id="GO:0006304">
    <property type="term" value="P:DNA modification"/>
    <property type="evidence" value="ECO:0007669"/>
    <property type="project" value="InterPro"/>
</dbReference>
<keyword evidence="2 7" id="KW-0489">Methyltransferase</keyword>
<dbReference type="PANTHER" id="PTHR33841:SF1">
    <property type="entry name" value="DNA METHYLTRANSFERASE A"/>
    <property type="match status" value="1"/>
</dbReference>
<sequence>MDTSKLKNFAQLARRSLMDQVKTKLKLVLSKDSLARRENPEAVKTLEEKIALSNEASLIEAVAYTWFNRFCALRFMDVNGYNRIRIISPADEGQFQPEILAEAKAGHIDAEMVAEPIRKNILSLLAGTTTSRDPQQEAYRLLIVAACNDFHRAMPFLFERIADYTELLMPEDLLSGNSILAYTREAMTPEACQDVEVIGWLYQFYISEKKDAVMARKSAVPTEDIPAVTQLFTPHWIVRYLVENSLGRLWLLNHPSSKLREHMPYYIEGDSETDFLKVSKPEEIRLLDPAVGSGHMLTYAFDLLYLIYEETGAEPSEIPEKILTYNLYGVEIDQRAGELAAFALTMKARAKQRRFFTKAIKPNICVLENVKFAEKELREYIKALNLDDLFNQPVIQLLHQFEEAKNFGSLIQPCLDKQAITDARHAIEAKDLSGQLFLRETHLKVLRVLEQAEILTQRYHVVVANPPYMGSGFFITIVKEFIAKNYSPGRYDLYAAFIQRNILLVLKRGFVAMITMPNWIFLGSDSFVRLRKTLLFETHISSLVHAGRGVWGADFGSVSFVLHSVADSKTHGTFKRLFTNTSEVTSNEVLSRRFFDRETYPSYSCVSEDFLHIPDYIIAYWLSDKCRKHFNLLPPLGSEITSREGMATGNNSLFLRKWNEVSLSRICFTQTGSPEEMQSLGRWFPYNKGGDYRKWYGNNELVVDWENNGVRVRTYQDEETGRIRSHNYNGDYAFRAGITWSALSISRISVRHSDEGFLFDSKGAKAFASKNTDYYMALINSAIGEEFLKALSPGVDFKVGDIIKIPLIEELELSSKVSERTFQAVSLARTDWDNFETSWDFRDLPLLRPGLKGGTLSASWQNWERHCTSAIRMMQELETENNRLFIAAYELEGELQPEVPEEQITLARAELAKDMRDFISYSVGCMFGRYSLDEPGLILANAGDTIEDYLKRVPKTSFHADDDNVIPVLDGDWFSDDIAGRFREFLKVTFGQELLEENLRFIET</sequence>
<feature type="non-terminal residue" evidence="7">
    <location>
        <position position="1004"/>
    </location>
</feature>
<dbReference type="Gene3D" id="3.40.50.150">
    <property type="entry name" value="Vaccinia Virus protein VP39"/>
    <property type="match status" value="1"/>
</dbReference>
<dbReference type="InterPro" id="IPR029063">
    <property type="entry name" value="SAM-dependent_MTases_sf"/>
</dbReference>
<dbReference type="InterPro" id="IPR047939">
    <property type="entry name" value="BREX_1_PglX"/>
</dbReference>
<dbReference type="OrthoDB" id="32195at2"/>
<dbReference type="NCBIfam" id="NF033452">
    <property type="entry name" value="BREX_1_MTaseX"/>
    <property type="match status" value="1"/>
</dbReference>
<dbReference type="PRINTS" id="PR00507">
    <property type="entry name" value="N12N6MTFRASE"/>
</dbReference>
<comment type="caution">
    <text evidence="7">The sequence shown here is derived from an EMBL/GenBank/DDBJ whole genome shotgun (WGS) entry which is preliminary data.</text>
</comment>
<protein>
    <recommendedName>
        <fullName evidence="1">site-specific DNA-methyltransferase (adenine-specific)</fullName>
        <ecNumber evidence="1">2.1.1.72</ecNumber>
    </recommendedName>
</protein>
<evidence type="ECO:0000259" key="6">
    <source>
        <dbReference type="Pfam" id="PF07669"/>
    </source>
</evidence>
<evidence type="ECO:0000256" key="2">
    <source>
        <dbReference type="ARBA" id="ARBA00022603"/>
    </source>
</evidence>
<dbReference type="PANTHER" id="PTHR33841">
    <property type="entry name" value="DNA METHYLTRANSFERASE YEEA-RELATED"/>
    <property type="match status" value="1"/>
</dbReference>
<gene>
    <name evidence="7" type="primary">pglX</name>
    <name evidence="7" type="ORF">EHQ58_10015</name>
</gene>
<evidence type="ECO:0000313" key="7">
    <source>
        <dbReference type="EMBL" id="TGL58647.1"/>
    </source>
</evidence>
<keyword evidence="8" id="KW-1185">Reference proteome</keyword>
<evidence type="ECO:0000256" key="4">
    <source>
        <dbReference type="ARBA" id="ARBA00022691"/>
    </source>
</evidence>
<evidence type="ECO:0000256" key="1">
    <source>
        <dbReference type="ARBA" id="ARBA00011900"/>
    </source>
</evidence>
<keyword evidence="4" id="KW-0949">S-adenosyl-L-methionine</keyword>
<dbReference type="PROSITE" id="PS00092">
    <property type="entry name" value="N6_MTASE"/>
    <property type="match status" value="1"/>
</dbReference>
<name>A0A4R9K328_9LEPT</name>
<dbReference type="InterPro" id="IPR011639">
    <property type="entry name" value="MethylTrfase_TaqI-like_dom"/>
</dbReference>
<evidence type="ECO:0000313" key="8">
    <source>
        <dbReference type="Proteomes" id="UP000297693"/>
    </source>
</evidence>
<dbReference type="GO" id="GO:0003676">
    <property type="term" value="F:nucleic acid binding"/>
    <property type="evidence" value="ECO:0007669"/>
    <property type="project" value="InterPro"/>
</dbReference>
<organism evidence="7 8">
    <name type="scientific">Leptospira ognonensis</name>
    <dbReference type="NCBI Taxonomy" id="2484945"/>
    <lineage>
        <taxon>Bacteria</taxon>
        <taxon>Pseudomonadati</taxon>
        <taxon>Spirochaetota</taxon>
        <taxon>Spirochaetia</taxon>
        <taxon>Leptospirales</taxon>
        <taxon>Leptospiraceae</taxon>
        <taxon>Leptospira</taxon>
    </lineage>
</organism>
<dbReference type="GO" id="GO:0032259">
    <property type="term" value="P:methylation"/>
    <property type="evidence" value="ECO:0007669"/>
    <property type="project" value="UniProtKB-KW"/>
</dbReference>
<dbReference type="InterPro" id="IPR050953">
    <property type="entry name" value="N4_N6_ade-DNA_methylase"/>
</dbReference>
<keyword evidence="3 7" id="KW-0808">Transferase</keyword>
<dbReference type="RefSeq" id="WP_135623768.1">
    <property type="nucleotide sequence ID" value="NZ_RQGD01000031.1"/>
</dbReference>
<dbReference type="EMBL" id="RQGD01000031">
    <property type="protein sequence ID" value="TGL58647.1"/>
    <property type="molecule type" value="Genomic_DNA"/>
</dbReference>
<dbReference type="AlphaFoldDB" id="A0A4R9K328"/>
<evidence type="ECO:0000256" key="5">
    <source>
        <dbReference type="ARBA" id="ARBA00047942"/>
    </source>
</evidence>
<proteinExistence type="predicted"/>
<dbReference type="SUPFAM" id="SSF53335">
    <property type="entry name" value="S-adenosyl-L-methionine-dependent methyltransferases"/>
    <property type="match status" value="1"/>
</dbReference>
<comment type="catalytic activity">
    <reaction evidence="5">
        <text>a 2'-deoxyadenosine in DNA + S-adenosyl-L-methionine = an N(6)-methyl-2'-deoxyadenosine in DNA + S-adenosyl-L-homocysteine + H(+)</text>
        <dbReference type="Rhea" id="RHEA:15197"/>
        <dbReference type="Rhea" id="RHEA-COMP:12418"/>
        <dbReference type="Rhea" id="RHEA-COMP:12419"/>
        <dbReference type="ChEBI" id="CHEBI:15378"/>
        <dbReference type="ChEBI" id="CHEBI:57856"/>
        <dbReference type="ChEBI" id="CHEBI:59789"/>
        <dbReference type="ChEBI" id="CHEBI:90615"/>
        <dbReference type="ChEBI" id="CHEBI:90616"/>
        <dbReference type="EC" id="2.1.1.72"/>
    </reaction>
</comment>